<feature type="transmembrane region" description="Helical" evidence="1">
    <location>
        <begin position="52"/>
        <end position="72"/>
    </location>
</feature>
<feature type="domain" description="VanZ-like" evidence="2">
    <location>
        <begin position="11"/>
        <end position="125"/>
    </location>
</feature>
<evidence type="ECO:0000259" key="2">
    <source>
        <dbReference type="Pfam" id="PF04892"/>
    </source>
</evidence>
<keyword evidence="4" id="KW-1185">Reference proteome</keyword>
<keyword evidence="1" id="KW-1133">Transmembrane helix</keyword>
<evidence type="ECO:0000313" key="3">
    <source>
        <dbReference type="EMBL" id="MRG60442.1"/>
    </source>
</evidence>
<feature type="transmembrane region" description="Helical" evidence="1">
    <location>
        <begin position="110"/>
        <end position="128"/>
    </location>
</feature>
<sequence>MTAARLLLVPYLVVLGLFVFTPGDDAQPVGSALVIAAELVAALGVPFDAAYTVIEFGANIALFVPLGLLLVLAVRGMPVWGAALIGALTTCVIEVVQLAIPGRFSTLSDVIANTLGTVLGAAIAWAALRRRSRAGAIRPDRSRTA</sequence>
<dbReference type="Proteomes" id="UP000431080">
    <property type="component" value="Unassembled WGS sequence"/>
</dbReference>
<dbReference type="AlphaFoldDB" id="A0A6I2F6S4"/>
<evidence type="ECO:0000256" key="1">
    <source>
        <dbReference type="SAM" id="Phobius"/>
    </source>
</evidence>
<name>A0A6I2F6S4_9MICO</name>
<dbReference type="EMBL" id="WJIF01000006">
    <property type="protein sequence ID" value="MRG60442.1"/>
    <property type="molecule type" value="Genomic_DNA"/>
</dbReference>
<dbReference type="PANTHER" id="PTHR28008:SF1">
    <property type="entry name" value="DOMAIN PROTEIN, PUTATIVE (AFU_ORTHOLOGUE AFUA_3G10980)-RELATED"/>
    <property type="match status" value="1"/>
</dbReference>
<feature type="transmembrane region" description="Helical" evidence="1">
    <location>
        <begin position="79"/>
        <end position="98"/>
    </location>
</feature>
<dbReference type="Pfam" id="PF04892">
    <property type="entry name" value="VanZ"/>
    <property type="match status" value="1"/>
</dbReference>
<evidence type="ECO:0000313" key="4">
    <source>
        <dbReference type="Proteomes" id="UP000431080"/>
    </source>
</evidence>
<protein>
    <submittedName>
        <fullName evidence="3">VanZ family protein</fullName>
    </submittedName>
</protein>
<keyword evidence="1" id="KW-0472">Membrane</keyword>
<dbReference type="RefSeq" id="WP_153684905.1">
    <property type="nucleotide sequence ID" value="NZ_WJIF01000006.1"/>
</dbReference>
<dbReference type="PANTHER" id="PTHR28008">
    <property type="entry name" value="DOMAIN PROTEIN, PUTATIVE (AFU_ORTHOLOGUE AFUA_3G10980)-RELATED"/>
    <property type="match status" value="1"/>
</dbReference>
<keyword evidence="1" id="KW-0812">Transmembrane</keyword>
<organism evidence="3 4">
    <name type="scientific">Agromyces agglutinans</name>
    <dbReference type="NCBI Taxonomy" id="2662258"/>
    <lineage>
        <taxon>Bacteria</taxon>
        <taxon>Bacillati</taxon>
        <taxon>Actinomycetota</taxon>
        <taxon>Actinomycetes</taxon>
        <taxon>Micrococcales</taxon>
        <taxon>Microbacteriaceae</taxon>
        <taxon>Agromyces</taxon>
    </lineage>
</organism>
<accession>A0A6I2F6S4</accession>
<gene>
    <name evidence="3" type="ORF">GE115_11275</name>
</gene>
<reference evidence="3 4" key="1">
    <citation type="submission" date="2019-10" db="EMBL/GenBank/DDBJ databases">
        <authorList>
            <person name="Nie G."/>
            <person name="Ming H."/>
            <person name="Yi B."/>
        </authorList>
    </citation>
    <scope>NUCLEOTIDE SEQUENCE [LARGE SCALE GENOMIC DNA]</scope>
    <source>
        <strain evidence="3 4">CFH 90414</strain>
    </source>
</reference>
<proteinExistence type="predicted"/>
<comment type="caution">
    <text evidence="3">The sequence shown here is derived from an EMBL/GenBank/DDBJ whole genome shotgun (WGS) entry which is preliminary data.</text>
</comment>
<dbReference type="InterPro" id="IPR006976">
    <property type="entry name" value="VanZ-like"/>
</dbReference>